<protein>
    <submittedName>
        <fullName evidence="1">Uncharacterized protein</fullName>
    </submittedName>
</protein>
<comment type="caution">
    <text evidence="1">The sequence shown here is derived from an EMBL/GenBank/DDBJ whole genome shotgun (WGS) entry which is preliminary data.</text>
</comment>
<keyword evidence="2" id="KW-1185">Reference proteome</keyword>
<dbReference type="EMBL" id="QXXA01000026">
    <property type="protein sequence ID" value="NBI08258.1"/>
    <property type="molecule type" value="Genomic_DNA"/>
</dbReference>
<evidence type="ECO:0000313" key="1">
    <source>
        <dbReference type="EMBL" id="NBI08258.1"/>
    </source>
</evidence>
<dbReference type="RefSeq" id="WP_160198721.1">
    <property type="nucleotide sequence ID" value="NZ_QXXA01000026.1"/>
</dbReference>
<dbReference type="AlphaFoldDB" id="A0A845R3T2"/>
<gene>
    <name evidence="1" type="ORF">D3Z33_15465</name>
</gene>
<reference evidence="1 2" key="1">
    <citation type="submission" date="2018-08" db="EMBL/GenBank/DDBJ databases">
        <title>Murine metabolic-syndrome-specific gut microbial biobank.</title>
        <authorList>
            <person name="Liu C."/>
        </authorList>
    </citation>
    <scope>NUCLEOTIDE SEQUENCE [LARGE SCALE GENOMIC DNA]</scope>
    <source>
        <strain evidence="1 2">583</strain>
    </source>
</reference>
<sequence>MNITGLKISDRVLYKQKKAELEQKLKSYLGLKHDLLIDNGFKFNFSKAAYENKKLNREFNIDVVKELDTHQLVQAIKKSKWRVI</sequence>
<accession>A0A845R3T2</accession>
<proteinExistence type="predicted"/>
<evidence type="ECO:0000313" key="2">
    <source>
        <dbReference type="Proteomes" id="UP000467132"/>
    </source>
</evidence>
<name>A0A845R3T2_9CLOT</name>
<dbReference type="Proteomes" id="UP000467132">
    <property type="component" value="Unassembled WGS sequence"/>
</dbReference>
<organism evidence="1 2">
    <name type="scientific">Senegalia massiliensis</name>
    <dbReference type="NCBI Taxonomy" id="1720316"/>
    <lineage>
        <taxon>Bacteria</taxon>
        <taxon>Bacillati</taxon>
        <taxon>Bacillota</taxon>
        <taxon>Clostridia</taxon>
        <taxon>Eubacteriales</taxon>
        <taxon>Clostridiaceae</taxon>
        <taxon>Senegalia</taxon>
    </lineage>
</organism>